<keyword evidence="2" id="KW-1185">Reference proteome</keyword>
<proteinExistence type="predicted"/>
<dbReference type="InParanoid" id="M1Z0L2"/>
<evidence type="ECO:0000313" key="2">
    <source>
        <dbReference type="Proteomes" id="UP000011704"/>
    </source>
</evidence>
<accession>M1Z0L2</accession>
<dbReference type="EMBL" id="CAQJ01000080">
    <property type="protein sequence ID" value="CCQ91517.1"/>
    <property type="molecule type" value="Genomic_DNA"/>
</dbReference>
<evidence type="ECO:0000313" key="1">
    <source>
        <dbReference type="EMBL" id="CCQ91517.1"/>
    </source>
</evidence>
<organism evidence="1 2">
    <name type="scientific">Nitrospina gracilis (strain 3/211)</name>
    <dbReference type="NCBI Taxonomy" id="1266370"/>
    <lineage>
        <taxon>Bacteria</taxon>
        <taxon>Pseudomonadati</taxon>
        <taxon>Nitrospinota/Tectimicrobiota group</taxon>
        <taxon>Nitrospinota</taxon>
        <taxon>Nitrospinia</taxon>
        <taxon>Nitrospinales</taxon>
        <taxon>Nitrospinaceae</taxon>
        <taxon>Nitrospina</taxon>
    </lineage>
</organism>
<name>M1Z0L2_NITG3</name>
<comment type="caution">
    <text evidence="1">The sequence shown here is derived from an EMBL/GenBank/DDBJ whole genome shotgun (WGS) entry which is preliminary data.</text>
</comment>
<sequence>MDRTIKKITGVKVINISEESAEAIEKMVDKAIKEVRGKGLEIVDIQTTGDNLFLILVED</sequence>
<dbReference type="AlphaFoldDB" id="M1Z0L2"/>
<reference evidence="1 2" key="1">
    <citation type="journal article" date="2013" name="Front. Microbiol.">
        <title>The genome of Nitrospina gracilis illuminates the metabolism and evolution of the major marine nitrite oxidizer.</title>
        <authorList>
            <person name="Luecker S."/>
            <person name="Nowka B."/>
            <person name="Rattei T."/>
            <person name="Spieck E."/>
            <person name="and Daims H."/>
        </authorList>
    </citation>
    <scope>NUCLEOTIDE SEQUENCE [LARGE SCALE GENOMIC DNA]</scope>
    <source>
        <strain evidence="1 2">3/211</strain>
    </source>
</reference>
<dbReference type="HOGENOM" id="CLU_2955887_0_0_0"/>
<dbReference type="STRING" id="1266370.NITGR_720010"/>
<protein>
    <submittedName>
        <fullName evidence="1">Uncharacterized protein</fullName>
    </submittedName>
</protein>
<dbReference type="Proteomes" id="UP000011704">
    <property type="component" value="Unassembled WGS sequence"/>
</dbReference>
<gene>
    <name evidence="1" type="ORF">NITGR_720010</name>
</gene>